<dbReference type="InterPro" id="IPR005512">
    <property type="entry name" value="PRONE_dom"/>
</dbReference>
<evidence type="ECO:0000256" key="3">
    <source>
        <dbReference type="SAM" id="MobiDB-lite"/>
    </source>
</evidence>
<evidence type="ECO:0000313" key="6">
    <source>
        <dbReference type="Proteomes" id="UP000007305"/>
    </source>
</evidence>
<dbReference type="FunCoup" id="A0A804NFC0">
    <property type="interactions" value="132"/>
</dbReference>
<dbReference type="FunFam" id="1.20.58.2010:FF:000003">
    <property type="entry name" value="Rop guanine nucleotide exchange factor 14"/>
    <property type="match status" value="1"/>
</dbReference>
<dbReference type="OrthoDB" id="1053009at2759"/>
<accession>A0A804NFC0</accession>
<dbReference type="Gramene" id="Zm00001eb157000_T001">
    <property type="protein sequence ID" value="Zm00001eb157000_P001"/>
    <property type="gene ID" value="Zm00001eb157000"/>
</dbReference>
<reference evidence="6" key="1">
    <citation type="submission" date="2015-12" db="EMBL/GenBank/DDBJ databases">
        <title>Update maize B73 reference genome by single molecule sequencing technologies.</title>
        <authorList>
            <consortium name="Maize Genome Sequencing Project"/>
            <person name="Ware D."/>
        </authorList>
    </citation>
    <scope>NUCLEOTIDE SEQUENCE [LARGE SCALE GENOMIC DNA]</scope>
    <source>
        <strain evidence="6">cv. B73</strain>
    </source>
</reference>
<dbReference type="PROSITE" id="PS51334">
    <property type="entry name" value="PRONE"/>
    <property type="match status" value="1"/>
</dbReference>
<dbReference type="PANTHER" id="PTHR33101">
    <property type="entry name" value="ROP GUANINE NUCLEOTIDE EXCHANGE FACTOR 1"/>
    <property type="match status" value="1"/>
</dbReference>
<evidence type="ECO:0007829" key="7">
    <source>
        <dbReference type="PeptideAtlas" id="A0A804NFC0"/>
    </source>
</evidence>
<feature type="region of interest" description="Disordered" evidence="3">
    <location>
        <begin position="1"/>
        <end position="104"/>
    </location>
</feature>
<feature type="domain" description="PRONE" evidence="4">
    <location>
        <begin position="93"/>
        <end position="454"/>
    </location>
</feature>
<dbReference type="Gene3D" id="1.20.58.2010">
    <property type="entry name" value="PRONE domain, subdomain 1"/>
    <property type="match status" value="1"/>
</dbReference>
<keyword evidence="6" id="KW-1185">Reference proteome</keyword>
<proteinExistence type="evidence at protein level"/>
<evidence type="ECO:0000256" key="2">
    <source>
        <dbReference type="PROSITE-ProRule" id="PRU00663"/>
    </source>
</evidence>
<dbReference type="EnsemblPlants" id="Zm00001eb157000_T001">
    <property type="protein sequence ID" value="Zm00001eb157000_P001"/>
    <property type="gene ID" value="Zm00001eb157000"/>
</dbReference>
<name>A0A804NFC0_MAIZE</name>
<reference evidence="5" key="3">
    <citation type="submission" date="2021-05" db="UniProtKB">
        <authorList>
            <consortium name="EnsemblPlants"/>
        </authorList>
    </citation>
    <scope>IDENTIFICATION</scope>
    <source>
        <strain evidence="5">cv. B73</strain>
    </source>
</reference>
<evidence type="ECO:0000313" key="5">
    <source>
        <dbReference type="EnsemblPlants" id="Zm00001eb157000_P001"/>
    </source>
</evidence>
<evidence type="ECO:0000256" key="1">
    <source>
        <dbReference type="ARBA" id="ARBA00022658"/>
    </source>
</evidence>
<protein>
    <recommendedName>
        <fullName evidence="4">PRONE domain-containing protein</fullName>
    </recommendedName>
</protein>
<feature type="region of interest" description="Disordered" evidence="3">
    <location>
        <begin position="472"/>
        <end position="508"/>
    </location>
</feature>
<dbReference type="RefSeq" id="XP_020405020.1">
    <property type="nucleotide sequence ID" value="XM_020549431.2"/>
</dbReference>
<evidence type="ECO:0000259" key="4">
    <source>
        <dbReference type="PROSITE" id="PS51334"/>
    </source>
</evidence>
<organism evidence="5 6">
    <name type="scientific">Zea mays</name>
    <name type="common">Maize</name>
    <dbReference type="NCBI Taxonomy" id="4577"/>
    <lineage>
        <taxon>Eukaryota</taxon>
        <taxon>Viridiplantae</taxon>
        <taxon>Streptophyta</taxon>
        <taxon>Embryophyta</taxon>
        <taxon>Tracheophyta</taxon>
        <taxon>Spermatophyta</taxon>
        <taxon>Magnoliopsida</taxon>
        <taxon>Liliopsida</taxon>
        <taxon>Poales</taxon>
        <taxon>Poaceae</taxon>
        <taxon>PACMAD clade</taxon>
        <taxon>Panicoideae</taxon>
        <taxon>Andropogonodae</taxon>
        <taxon>Andropogoneae</taxon>
        <taxon>Tripsacinae</taxon>
        <taxon>Zea</taxon>
    </lineage>
</organism>
<sequence length="559" mass="61647">MVGGFLRRGHSLDRLLSRRRRAVSPSPSFSSSSSTPSSPRGSSVRSGMMAEDDDDAPTTVAAPPLQRRVLSRSHGSRATPGRSQDLPPVPSRTVRDSGPPSDLDLMKDKFAKLLLGEDMSGTGKGVSSALALSNAITNLAASIFGEQRRLEPMSAERRARWNKEIDWLLSVADHIVEFSPSQQVSEDGTNIEVMGTQQRGDLLVNIPALRKLDAMLLEYLDSFGEAQEFWYVAKDADGGEDDDDSTCDKWWIPTVRVPAEGLSDASRKWLQHQKDLVGQVLKAAMAINADVIAEMEIPEEYIESLPKNGRSILGDSMYKIITDDVFDPNELLQSVDLSTEHKIVDLKDRIEASVVIWHRKISNKLSWGPAGVSLEKREEFEERAQTALLILKHRFPGIPQSALDISKIQYNTDVGYAILESYSRTLESLAFAVLSRIEDVLHADAVACDPKRTKSRRRPSLECDAAAEAEAEAEAETAHHSGSVHWQDHQDAEDDGGEKHPDGNGRKLKKLHRVATKKFLHTQKIDGVAGGLKSFAHRTTGCGSCPRDDDMRSSCPRLI</sequence>
<gene>
    <name evidence="5" type="primary">LOC100191433</name>
</gene>
<feature type="compositionally biased region" description="Low complexity" evidence="3">
    <location>
        <begin position="23"/>
        <end position="46"/>
    </location>
</feature>
<dbReference type="GeneID" id="100191433"/>
<dbReference type="PANTHER" id="PTHR33101:SF10">
    <property type="entry name" value="ROP GUANINE NUCLEOTIDE EXCHANGE FACTOR 12"/>
    <property type="match status" value="1"/>
</dbReference>
<reference evidence="5" key="2">
    <citation type="submission" date="2019-07" db="EMBL/GenBank/DDBJ databases">
        <authorList>
            <person name="Seetharam A."/>
            <person name="Woodhouse M."/>
            <person name="Cannon E."/>
        </authorList>
    </citation>
    <scope>NUCLEOTIDE SEQUENCE [LARGE SCALE GENOMIC DNA]</scope>
    <source>
        <strain evidence="5">cv. B73</strain>
    </source>
</reference>
<dbReference type="Pfam" id="PF03759">
    <property type="entry name" value="PRONE"/>
    <property type="match status" value="1"/>
</dbReference>
<keyword evidence="1 2" id="KW-0344">Guanine-nucleotide releasing factor</keyword>
<dbReference type="AlphaFoldDB" id="A0A804NFC0"/>
<keyword evidence="7" id="KW-1267">Proteomics identification</keyword>
<dbReference type="FunFam" id="1.20.58.1310:FF:000001">
    <property type="entry name" value="Rop guanine nucleotide exchange factor 9"/>
    <property type="match status" value="1"/>
</dbReference>
<dbReference type="GO" id="GO:0005886">
    <property type="term" value="C:plasma membrane"/>
    <property type="evidence" value="ECO:0000318"/>
    <property type="project" value="GO_Central"/>
</dbReference>
<dbReference type="InterPro" id="IPR038937">
    <property type="entry name" value="RopGEF"/>
</dbReference>
<dbReference type="GO" id="GO:0005085">
    <property type="term" value="F:guanyl-nucleotide exchange factor activity"/>
    <property type="evidence" value="ECO:0000318"/>
    <property type="project" value="GO_Central"/>
</dbReference>
<dbReference type="Proteomes" id="UP000007305">
    <property type="component" value="Chromosome 3"/>
</dbReference>
<dbReference type="InParanoid" id="A0A804NFC0"/>
<dbReference type="Gene3D" id="1.20.58.1310">
    <property type="entry name" value="PRONE domain, subdomain 2"/>
    <property type="match status" value="1"/>
</dbReference>